<organism evidence="2 3">
    <name type="scientific">Rotaria magnacalcarata</name>
    <dbReference type="NCBI Taxonomy" id="392030"/>
    <lineage>
        <taxon>Eukaryota</taxon>
        <taxon>Metazoa</taxon>
        <taxon>Spiralia</taxon>
        <taxon>Gnathifera</taxon>
        <taxon>Rotifera</taxon>
        <taxon>Eurotatoria</taxon>
        <taxon>Bdelloidea</taxon>
        <taxon>Philodinida</taxon>
        <taxon>Philodinidae</taxon>
        <taxon>Rotaria</taxon>
    </lineage>
</organism>
<dbReference type="Proteomes" id="UP000681720">
    <property type="component" value="Unassembled WGS sequence"/>
</dbReference>
<evidence type="ECO:0000313" key="1">
    <source>
        <dbReference type="EMBL" id="CAF4489090.1"/>
    </source>
</evidence>
<sequence length="64" mass="7404">KNTHQIDWSWIQACEHEAAGNLEQAAYEYKLLLNEHFNNLSVTNEKQEEKISSGLAKFLTQKVN</sequence>
<comment type="caution">
    <text evidence="2">The sequence shown here is derived from an EMBL/GenBank/DDBJ whole genome shotgun (WGS) entry which is preliminary data.</text>
</comment>
<evidence type="ECO:0000313" key="2">
    <source>
        <dbReference type="EMBL" id="CAF4651608.1"/>
    </source>
</evidence>
<protein>
    <submittedName>
        <fullName evidence="2">Uncharacterized protein</fullName>
    </submittedName>
</protein>
<feature type="non-terminal residue" evidence="2">
    <location>
        <position position="1"/>
    </location>
</feature>
<name>A0A8S2ZPM9_9BILA</name>
<dbReference type="EMBL" id="CAJOBJ010078140">
    <property type="protein sequence ID" value="CAF4489090.1"/>
    <property type="molecule type" value="Genomic_DNA"/>
</dbReference>
<accession>A0A8S2ZPM9</accession>
<reference evidence="2" key="1">
    <citation type="submission" date="2021-02" db="EMBL/GenBank/DDBJ databases">
        <authorList>
            <person name="Nowell W R."/>
        </authorList>
    </citation>
    <scope>NUCLEOTIDE SEQUENCE</scope>
</reference>
<proteinExistence type="predicted"/>
<evidence type="ECO:0000313" key="3">
    <source>
        <dbReference type="Proteomes" id="UP000676336"/>
    </source>
</evidence>
<gene>
    <name evidence="1" type="ORF">GIL414_LOCUS34171</name>
    <name evidence="2" type="ORF">SMN809_LOCUS41122</name>
</gene>
<dbReference type="AlphaFoldDB" id="A0A8S2ZPM9"/>
<dbReference type="EMBL" id="CAJOBI010115166">
    <property type="protein sequence ID" value="CAF4651608.1"/>
    <property type="molecule type" value="Genomic_DNA"/>
</dbReference>
<dbReference type="Proteomes" id="UP000676336">
    <property type="component" value="Unassembled WGS sequence"/>
</dbReference>